<evidence type="ECO:0000256" key="3">
    <source>
        <dbReference type="PROSITE-ProRule" id="PRU00284"/>
    </source>
</evidence>
<evidence type="ECO:0000313" key="9">
    <source>
        <dbReference type="EMBL" id="GGL98779.1"/>
    </source>
</evidence>
<organism evidence="9 10">
    <name type="scientific">Deinococcus aerophilus</name>
    <dbReference type="NCBI Taxonomy" id="522488"/>
    <lineage>
        <taxon>Bacteria</taxon>
        <taxon>Thermotogati</taxon>
        <taxon>Deinococcota</taxon>
        <taxon>Deinococci</taxon>
        <taxon>Deinococcales</taxon>
        <taxon>Deinococcaceae</taxon>
        <taxon>Deinococcus</taxon>
    </lineage>
</organism>
<dbReference type="Proteomes" id="UP000661918">
    <property type="component" value="Unassembled WGS sequence"/>
</dbReference>
<feature type="transmembrane region" description="Helical" evidence="6">
    <location>
        <begin position="360"/>
        <end position="382"/>
    </location>
</feature>
<keyword evidence="1 3" id="KW-0807">Transducer</keyword>
<dbReference type="SMART" id="SM00304">
    <property type="entry name" value="HAMP"/>
    <property type="match status" value="2"/>
</dbReference>
<keyword evidence="10" id="KW-1185">Reference proteome</keyword>
<dbReference type="Pfam" id="PF00015">
    <property type="entry name" value="MCPsignal"/>
    <property type="match status" value="1"/>
</dbReference>
<evidence type="ECO:0000313" key="10">
    <source>
        <dbReference type="Proteomes" id="UP000661918"/>
    </source>
</evidence>
<feature type="coiled-coil region" evidence="4">
    <location>
        <begin position="423"/>
        <end position="450"/>
    </location>
</feature>
<feature type="compositionally biased region" description="Polar residues" evidence="5">
    <location>
        <begin position="1"/>
        <end position="15"/>
    </location>
</feature>
<reference evidence="10" key="1">
    <citation type="journal article" date="2019" name="Int. J. Syst. Evol. Microbiol.">
        <title>The Global Catalogue of Microorganisms (GCM) 10K type strain sequencing project: providing services to taxonomists for standard genome sequencing and annotation.</title>
        <authorList>
            <consortium name="The Broad Institute Genomics Platform"/>
            <consortium name="The Broad Institute Genome Sequencing Center for Infectious Disease"/>
            <person name="Wu L."/>
            <person name="Ma J."/>
        </authorList>
    </citation>
    <scope>NUCLEOTIDE SEQUENCE [LARGE SCALE GENOMIC DNA]</scope>
    <source>
        <strain evidence="10">JCM 15443</strain>
    </source>
</reference>
<protein>
    <submittedName>
        <fullName evidence="9">Methyl-accepting chemotaxis-like protein</fullName>
    </submittedName>
</protein>
<dbReference type="SMART" id="SM00283">
    <property type="entry name" value="MA"/>
    <property type="match status" value="1"/>
</dbReference>
<evidence type="ECO:0000256" key="5">
    <source>
        <dbReference type="SAM" id="MobiDB-lite"/>
    </source>
</evidence>
<dbReference type="PANTHER" id="PTHR32089:SF114">
    <property type="entry name" value="METHYL-ACCEPTING CHEMOTAXIS PROTEIN MCPB"/>
    <property type="match status" value="1"/>
</dbReference>
<dbReference type="PANTHER" id="PTHR32089">
    <property type="entry name" value="METHYL-ACCEPTING CHEMOTAXIS PROTEIN MCPB"/>
    <property type="match status" value="1"/>
</dbReference>
<comment type="caution">
    <text evidence="9">The sequence shown here is derived from an EMBL/GenBank/DDBJ whole genome shotgun (WGS) entry which is preliminary data.</text>
</comment>
<sequence>MLQKLPTTADPTSLPSPAGAARPFTDARPNTGRAAGKPRRALGLLDRLSVAQKLGLAGILFAIPTVVLGVTTSRLQGQLLQPVNLAHQALPFAQAVDSLHASLSAYALSAGAVEGGGAAERKARDAAGQNVTQALQQLQDLLSAQDGRSANAQLRAQLRQELPTDKFKLAWDDFRRSVQYASPGNVASSYGTLQPGLENMLADIARLSQLEVGAGRSSIFALQQASLNHLTTLRFELTQAELLARSIQSNRGAAVNEVTALTALIPLTRAAANEVLDGVSNAVETSATLPKDLVAQARRLKSSTLAAVDNLSLITEGQTVSATNASVTRALQQAQTLSGASLSALVGETRAVQYAGQRSGLGIAALTLTLVALAIMLLLAILRHLLGGLRGLTDASRRLSTGDFSARVQLGSTDELGQLGRTINKAAAQLQENELKNEQDRLEAAQLQANVGEFLDVTMDIADGDLTRRGKVTENVLGNVVDSINLMTEELAGVLQNVQQASRSVTGGSQAMLDTTEQIRQGLLVTAQETERAQQQAHEMTEGIRRMSAIAQASADSARRALEASEQGQLAVTGTLEGISAIRESSRGVAERVQSLTQRSEQIQDIVDSIGHIASQVNLLSLHASIEAAGAGEAGYRFAVVAEEVRGLADLSTEATARIATLIAGIQADVQDVAGRMQANTAQVEQGYLVAGQAGERLREIGELAQVTAQFAQDISGAAQEQVQGVQHMSGAVGQIAAVAQQSQHSAEQGRNAAEGLQQLADRLGRSLARFRLPG</sequence>
<dbReference type="RefSeq" id="WP_188900832.1">
    <property type="nucleotide sequence ID" value="NZ_BMOM01000002.1"/>
</dbReference>
<comment type="similarity">
    <text evidence="2">Belongs to the methyl-accepting chemotaxis (MCP) protein family.</text>
</comment>
<dbReference type="InterPro" id="IPR003660">
    <property type="entry name" value="HAMP_dom"/>
</dbReference>
<gene>
    <name evidence="9" type="ORF">GCM10010841_04040</name>
</gene>
<dbReference type="Gene3D" id="1.10.287.950">
    <property type="entry name" value="Methyl-accepting chemotaxis protein"/>
    <property type="match status" value="1"/>
</dbReference>
<feature type="domain" description="HAMP" evidence="8">
    <location>
        <begin position="445"/>
        <end position="496"/>
    </location>
</feature>
<dbReference type="PROSITE" id="PS50111">
    <property type="entry name" value="CHEMOTAXIS_TRANSDUC_2"/>
    <property type="match status" value="1"/>
</dbReference>
<keyword evidence="4" id="KW-0175">Coiled coil</keyword>
<evidence type="ECO:0000256" key="1">
    <source>
        <dbReference type="ARBA" id="ARBA00023224"/>
    </source>
</evidence>
<evidence type="ECO:0000256" key="4">
    <source>
        <dbReference type="SAM" id="Coils"/>
    </source>
</evidence>
<keyword evidence="6" id="KW-0812">Transmembrane</keyword>
<evidence type="ECO:0000256" key="2">
    <source>
        <dbReference type="ARBA" id="ARBA00029447"/>
    </source>
</evidence>
<dbReference type="PROSITE" id="PS50885">
    <property type="entry name" value="HAMP"/>
    <property type="match status" value="2"/>
</dbReference>
<dbReference type="Gene3D" id="6.10.340.10">
    <property type="match status" value="1"/>
</dbReference>
<evidence type="ECO:0000256" key="6">
    <source>
        <dbReference type="SAM" id="Phobius"/>
    </source>
</evidence>
<dbReference type="EMBL" id="BMOM01000002">
    <property type="protein sequence ID" value="GGL98779.1"/>
    <property type="molecule type" value="Genomic_DNA"/>
</dbReference>
<dbReference type="CDD" id="cd06225">
    <property type="entry name" value="HAMP"/>
    <property type="match status" value="1"/>
</dbReference>
<accession>A0ABQ2GJX9</accession>
<dbReference type="Pfam" id="PF00672">
    <property type="entry name" value="HAMP"/>
    <property type="match status" value="1"/>
</dbReference>
<feature type="domain" description="Methyl-accepting transducer" evidence="7">
    <location>
        <begin position="501"/>
        <end position="737"/>
    </location>
</feature>
<evidence type="ECO:0000259" key="7">
    <source>
        <dbReference type="PROSITE" id="PS50111"/>
    </source>
</evidence>
<feature type="domain" description="HAMP" evidence="8">
    <location>
        <begin position="383"/>
        <end position="435"/>
    </location>
</feature>
<keyword evidence="6" id="KW-0472">Membrane</keyword>
<evidence type="ECO:0000259" key="8">
    <source>
        <dbReference type="PROSITE" id="PS50885"/>
    </source>
</evidence>
<proteinExistence type="inferred from homology"/>
<dbReference type="InterPro" id="IPR004089">
    <property type="entry name" value="MCPsignal_dom"/>
</dbReference>
<feature type="region of interest" description="Disordered" evidence="5">
    <location>
        <begin position="1"/>
        <end position="37"/>
    </location>
</feature>
<name>A0ABQ2GJX9_9DEIO</name>
<dbReference type="SUPFAM" id="SSF58104">
    <property type="entry name" value="Methyl-accepting chemotaxis protein (MCP) signaling domain"/>
    <property type="match status" value="1"/>
</dbReference>
<keyword evidence="6" id="KW-1133">Transmembrane helix</keyword>